<dbReference type="EMBL" id="QBLH01001897">
    <property type="protein sequence ID" value="TGZ50715.1"/>
    <property type="molecule type" value="Genomic_DNA"/>
</dbReference>
<dbReference type="AlphaFoldDB" id="A0A4S2KLZ1"/>
<gene>
    <name evidence="1" type="ORF">DBV15_06923</name>
</gene>
<evidence type="ECO:0000313" key="1">
    <source>
        <dbReference type="EMBL" id="TGZ50715.1"/>
    </source>
</evidence>
<name>A0A4S2KLZ1_9HYME</name>
<accession>A0A4S2KLZ1</accession>
<evidence type="ECO:0000313" key="2">
    <source>
        <dbReference type="Proteomes" id="UP000310200"/>
    </source>
</evidence>
<protein>
    <submittedName>
        <fullName evidence="1">Uncharacterized protein</fullName>
    </submittedName>
</protein>
<comment type="caution">
    <text evidence="1">The sequence shown here is derived from an EMBL/GenBank/DDBJ whole genome shotgun (WGS) entry which is preliminary data.</text>
</comment>
<sequence>MQKHTRVKYVAPRLPISHHRGIYKHGTLSARDGINSVLANVVVYRQCVQQGKKTAGTTLAPSSASNFAPPRFACRPPDSVTPSAILTPVFGVSVFLARHKHADNIPEERTVVSG</sequence>
<dbReference type="Proteomes" id="UP000310200">
    <property type="component" value="Unassembled WGS sequence"/>
</dbReference>
<reference evidence="1 2" key="1">
    <citation type="journal article" date="2019" name="Philos. Trans. R. Soc. Lond., B, Biol. Sci.">
        <title>Ant behaviour and brain gene expression of defending hosts depend on the ecological success of the intruding social parasite.</title>
        <authorList>
            <person name="Kaur R."/>
            <person name="Stoldt M."/>
            <person name="Jongepier E."/>
            <person name="Feldmeyer B."/>
            <person name="Menzel F."/>
            <person name="Bornberg-Bauer E."/>
            <person name="Foitzik S."/>
        </authorList>
    </citation>
    <scope>NUCLEOTIDE SEQUENCE [LARGE SCALE GENOMIC DNA]</scope>
    <source>
        <tissue evidence="1">Whole body</tissue>
    </source>
</reference>
<proteinExistence type="predicted"/>
<keyword evidence="2" id="KW-1185">Reference proteome</keyword>
<organism evidence="1 2">
    <name type="scientific">Temnothorax longispinosus</name>
    <dbReference type="NCBI Taxonomy" id="300112"/>
    <lineage>
        <taxon>Eukaryota</taxon>
        <taxon>Metazoa</taxon>
        <taxon>Ecdysozoa</taxon>
        <taxon>Arthropoda</taxon>
        <taxon>Hexapoda</taxon>
        <taxon>Insecta</taxon>
        <taxon>Pterygota</taxon>
        <taxon>Neoptera</taxon>
        <taxon>Endopterygota</taxon>
        <taxon>Hymenoptera</taxon>
        <taxon>Apocrita</taxon>
        <taxon>Aculeata</taxon>
        <taxon>Formicoidea</taxon>
        <taxon>Formicidae</taxon>
        <taxon>Myrmicinae</taxon>
        <taxon>Temnothorax</taxon>
    </lineage>
</organism>